<name>A0A1G9A3T3_9PSED</name>
<dbReference type="STRING" id="137658.SAMN05216186_10593"/>
<dbReference type="Pfam" id="PF12790">
    <property type="entry name" value="T6SS-SciN"/>
    <property type="match status" value="1"/>
</dbReference>
<feature type="signal peptide" evidence="1">
    <location>
        <begin position="1"/>
        <end position="18"/>
    </location>
</feature>
<dbReference type="InterPro" id="IPR038706">
    <property type="entry name" value="Type_VI_SciN-like_sf"/>
</dbReference>
<evidence type="ECO:0000313" key="2">
    <source>
        <dbReference type="EMBL" id="SDK22022.1"/>
    </source>
</evidence>
<evidence type="ECO:0000256" key="1">
    <source>
        <dbReference type="SAM" id="SignalP"/>
    </source>
</evidence>
<dbReference type="EMBL" id="FNFD01000005">
    <property type="protein sequence ID" value="SDK22022.1"/>
    <property type="molecule type" value="Genomic_DNA"/>
</dbReference>
<organism evidence="2 3">
    <name type="scientific">Pseudomonas indica</name>
    <dbReference type="NCBI Taxonomy" id="137658"/>
    <lineage>
        <taxon>Bacteria</taxon>
        <taxon>Pseudomonadati</taxon>
        <taxon>Pseudomonadota</taxon>
        <taxon>Gammaproteobacteria</taxon>
        <taxon>Pseudomonadales</taxon>
        <taxon>Pseudomonadaceae</taxon>
        <taxon>Pseudomonas</taxon>
    </lineage>
</organism>
<keyword evidence="1" id="KW-0732">Signal</keyword>
<keyword evidence="3" id="KW-1185">Reference proteome</keyword>
<feature type="chain" id="PRO_5011444063" evidence="1">
    <location>
        <begin position="19"/>
        <end position="152"/>
    </location>
</feature>
<evidence type="ECO:0000313" key="3">
    <source>
        <dbReference type="Proteomes" id="UP000198706"/>
    </source>
</evidence>
<dbReference type="Gene3D" id="2.60.40.4150">
    <property type="entry name" value="Type VI secretion system, lipoprotein SciN"/>
    <property type="match status" value="1"/>
</dbReference>
<gene>
    <name evidence="2" type="ORF">SAMN05216186_10593</name>
</gene>
<dbReference type="NCBIfam" id="TIGR03352">
    <property type="entry name" value="VI_chp_3"/>
    <property type="match status" value="1"/>
</dbReference>
<accession>A0A1G9A3T3</accession>
<dbReference type="InterPro" id="IPR017734">
    <property type="entry name" value="T6SS_SciN"/>
</dbReference>
<protein>
    <submittedName>
        <fullName evidence="2">Type VI secretion system protein VasD</fullName>
    </submittedName>
</protein>
<dbReference type="PANTHER" id="PTHR37625:SF4">
    <property type="entry name" value="OUTER MEMBRANE LIPOPROTEIN"/>
    <property type="match status" value="1"/>
</dbReference>
<dbReference type="PANTHER" id="PTHR37625">
    <property type="entry name" value="OUTER MEMBRANE LIPOPROTEIN-RELATED"/>
    <property type="match status" value="1"/>
</dbReference>
<dbReference type="AlphaFoldDB" id="A0A1G9A3T3"/>
<reference evidence="2 3" key="1">
    <citation type="submission" date="2016-10" db="EMBL/GenBank/DDBJ databases">
        <authorList>
            <person name="de Groot N.N."/>
        </authorList>
    </citation>
    <scope>NUCLEOTIDE SEQUENCE [LARGE SCALE GENOMIC DNA]</scope>
    <source>
        <strain evidence="2 3">JCM 21544</strain>
    </source>
</reference>
<sequence>MPRTLWITVAALLLAACASEPPPTRVLLQFQASADLNPSASGQAAPVRVRLYELKSGAAFSRADYFSLVESPQATLAADLIEQDELLIQPGDRQELERTLDASTRLLGIVVAYRDLDSAVWRQLVSIPANEESRFDITLGARVVSAMPAEEK</sequence>
<proteinExistence type="predicted"/>
<dbReference type="Proteomes" id="UP000198706">
    <property type="component" value="Unassembled WGS sequence"/>
</dbReference>
<dbReference type="RefSeq" id="WP_084335089.1">
    <property type="nucleotide sequence ID" value="NZ_CBKZNZ010000015.1"/>
</dbReference>
<dbReference type="PROSITE" id="PS51257">
    <property type="entry name" value="PROKAR_LIPOPROTEIN"/>
    <property type="match status" value="1"/>
</dbReference>